<sequence>MTPHESGTGTAAEETHRLAVELDLLKARVSRLEQQVRSLAEANLALARGMEANPLEEPDQTRPEHSARLAHELLLAAGLVPPKAEPE</sequence>
<dbReference type="Proteomes" id="UP001602119">
    <property type="component" value="Unassembled WGS sequence"/>
</dbReference>
<evidence type="ECO:0000313" key="3">
    <source>
        <dbReference type="Proteomes" id="UP001602119"/>
    </source>
</evidence>
<reference evidence="2 3" key="1">
    <citation type="submission" date="2024-10" db="EMBL/GenBank/DDBJ databases">
        <title>The Natural Products Discovery Center: Release of the First 8490 Sequenced Strains for Exploring Actinobacteria Biosynthetic Diversity.</title>
        <authorList>
            <person name="Kalkreuter E."/>
            <person name="Kautsar S.A."/>
            <person name="Yang D."/>
            <person name="Bader C.D."/>
            <person name="Teijaro C.N."/>
            <person name="Fluegel L."/>
            <person name="Davis C.M."/>
            <person name="Simpson J.R."/>
            <person name="Lauterbach L."/>
            <person name="Steele A.D."/>
            <person name="Gui C."/>
            <person name="Meng S."/>
            <person name="Li G."/>
            <person name="Viehrig K."/>
            <person name="Ye F."/>
            <person name="Su P."/>
            <person name="Kiefer A.F."/>
            <person name="Nichols A."/>
            <person name="Cepeda A.J."/>
            <person name="Yan W."/>
            <person name="Fan B."/>
            <person name="Jiang Y."/>
            <person name="Adhikari A."/>
            <person name="Zheng C.-J."/>
            <person name="Schuster L."/>
            <person name="Cowan T.M."/>
            <person name="Smanski M.J."/>
            <person name="Chevrette M.G."/>
            <person name="De Carvalho L.P.S."/>
            <person name="Shen B."/>
        </authorList>
    </citation>
    <scope>NUCLEOTIDE SEQUENCE [LARGE SCALE GENOMIC DNA]</scope>
    <source>
        <strain evidence="2 3">NPDC001281</strain>
    </source>
</reference>
<proteinExistence type="predicted"/>
<evidence type="ECO:0000256" key="1">
    <source>
        <dbReference type="SAM" id="Coils"/>
    </source>
</evidence>
<keyword evidence="1" id="KW-0175">Coiled coil</keyword>
<organism evidence="2 3">
    <name type="scientific">Microtetraspora fusca</name>
    <dbReference type="NCBI Taxonomy" id="1997"/>
    <lineage>
        <taxon>Bacteria</taxon>
        <taxon>Bacillati</taxon>
        <taxon>Actinomycetota</taxon>
        <taxon>Actinomycetes</taxon>
        <taxon>Streptosporangiales</taxon>
        <taxon>Streptosporangiaceae</taxon>
        <taxon>Microtetraspora</taxon>
    </lineage>
</organism>
<protein>
    <submittedName>
        <fullName evidence="2">Uncharacterized protein</fullName>
    </submittedName>
</protein>
<dbReference type="RefSeq" id="WP_066944050.1">
    <property type="nucleotide sequence ID" value="NZ_BBYK01000055.1"/>
</dbReference>
<name>A0ABW6VCB2_MICFU</name>
<feature type="coiled-coil region" evidence="1">
    <location>
        <begin position="15"/>
        <end position="42"/>
    </location>
</feature>
<evidence type="ECO:0000313" key="2">
    <source>
        <dbReference type="EMBL" id="MFF4776986.1"/>
    </source>
</evidence>
<dbReference type="EMBL" id="JBIAXI010000021">
    <property type="protein sequence ID" value="MFF4776986.1"/>
    <property type="molecule type" value="Genomic_DNA"/>
</dbReference>
<keyword evidence="3" id="KW-1185">Reference proteome</keyword>
<comment type="caution">
    <text evidence="2">The sequence shown here is derived from an EMBL/GenBank/DDBJ whole genome shotgun (WGS) entry which is preliminary data.</text>
</comment>
<gene>
    <name evidence="2" type="ORF">ACFY05_29395</name>
</gene>
<accession>A0ABW6VCB2</accession>